<dbReference type="InterPro" id="IPR017853">
    <property type="entry name" value="GH"/>
</dbReference>
<dbReference type="GO" id="GO:0004553">
    <property type="term" value="F:hydrolase activity, hydrolyzing O-glycosyl compounds"/>
    <property type="evidence" value="ECO:0007669"/>
    <property type="project" value="InterPro"/>
</dbReference>
<evidence type="ECO:0000313" key="8">
    <source>
        <dbReference type="EMBL" id="SEN58501.1"/>
    </source>
</evidence>
<dbReference type="InterPro" id="IPR001944">
    <property type="entry name" value="Glycoside_Hdrlase_35"/>
</dbReference>
<dbReference type="AlphaFoldDB" id="A0A1H8HQS6"/>
<dbReference type="Gene3D" id="2.60.120.260">
    <property type="entry name" value="Galactose-binding domain-like"/>
    <property type="match status" value="2"/>
</dbReference>
<dbReference type="InterPro" id="IPR008979">
    <property type="entry name" value="Galactose-bd-like_sf"/>
</dbReference>
<dbReference type="GO" id="GO:0005975">
    <property type="term" value="P:carbohydrate metabolic process"/>
    <property type="evidence" value="ECO:0007669"/>
    <property type="project" value="InterPro"/>
</dbReference>
<dbReference type="PRINTS" id="PR00742">
    <property type="entry name" value="GLHYDRLASE35"/>
</dbReference>
<dbReference type="Proteomes" id="UP000198942">
    <property type="component" value="Unassembled WGS sequence"/>
</dbReference>
<reference evidence="9" key="1">
    <citation type="submission" date="2016-10" db="EMBL/GenBank/DDBJ databases">
        <authorList>
            <person name="Varghese N."/>
            <person name="Submissions S."/>
        </authorList>
    </citation>
    <scope>NUCLEOTIDE SEQUENCE [LARGE SCALE GENOMIC DNA]</scope>
    <source>
        <strain evidence="9">Gh-48</strain>
    </source>
</reference>
<dbReference type="SUPFAM" id="SSF51445">
    <property type="entry name" value="(Trans)glycosidases"/>
    <property type="match status" value="1"/>
</dbReference>
<evidence type="ECO:0000256" key="2">
    <source>
        <dbReference type="ARBA" id="ARBA00022801"/>
    </source>
</evidence>
<protein>
    <submittedName>
        <fullName evidence="8">Beta-galactosidase</fullName>
    </submittedName>
</protein>
<evidence type="ECO:0000313" key="9">
    <source>
        <dbReference type="Proteomes" id="UP000198942"/>
    </source>
</evidence>
<gene>
    <name evidence="8" type="ORF">SAMN05192574_103600</name>
</gene>
<dbReference type="PANTHER" id="PTHR23421">
    <property type="entry name" value="BETA-GALACTOSIDASE RELATED"/>
    <property type="match status" value="1"/>
</dbReference>
<dbReference type="EMBL" id="FOCL01000003">
    <property type="protein sequence ID" value="SEN58501.1"/>
    <property type="molecule type" value="Genomic_DNA"/>
</dbReference>
<sequence length="985" mass="109827">MRIRYSILTFILLLSAFTKAHSQSANDHIFPASAVAKPYIDFDSKGFMVNGKRTFIVSAGLEYARIPHELWYDRLLRIKRAGFNCIEIYTIWNFHEEQEGKFNFTGDHDLGKFLDIVKQLGLYAIVRVGPYYCAEWDNGGYPIWLKFKKGLRVREDNKSFEQYVDRFFDHLLPVVFQRQINKGGAVILVQLENEHPNGWGTVMPDGYFKHLQAKALDMGMQVPYFFSGLHHASDPAGDGKLDDDKRPNPWFSTEFWAVWYSQYGAKPGDAELYDRRTWKIIARGGNGYNYYMAHGGSNFGYTNNDEDAASYDYGTGIGQAGDLRPIYYAFKRAAWFSRSFQDVLENSTNASETYKGIAVDTAIKISARTSPAGDLIFLDNPGTCKLSTPLDIKGAEELLAGKTISVQPKEIFPLVHNYKLNDDVTLDWVFTRVFAIVKQANTITVVVDAEAGNPLLLRFNTKDKASSKSTAVKIGSNDVLIDEKMPVANEMPVEYTFTSGPQTIRVLAMNRALTDKTWITETEGKSYIITGLNYVGETSVKSGQFKITAETPLTQKSLQKAILYTDSKGIAFNIDAKKGGQQQTINLSNWQYKNAAVNVASNVSTSTWLKSKDPQPIGADADVTADAWYRAMLNIPSNGKYTLQVKGGGRGQAFIDGKPAAKWKLNDNELTLNLTKGKHTLAVFAAHDGRDKLAAYLGPIDEVDSKGLFGNALIKKGGPFISELGKWYFTSANKKDDVKQGPPAFDTSVYKKYKIGNDVFNLKEGYAWFHTIIPQQAVGTSKLAILFKSVDENATVFINGKQVAHHDGWNQPFEVNITDAETLKRPVELTVFIENYSNEGGIDQPVKINAIGDATTVTNWQLKGGPGDVLASTGWTKPDAAMQMKNEPVFYRTTFSLPPSKGNIFIWRFEPEGLGHGSVWVNGHNLGRYPEKLDVKSLYIPECWLKTGLNQLVVYDEDGNSINQTRIVAEEAAGRTINEISIPLN</sequence>
<dbReference type="OrthoDB" id="703126at2"/>
<accession>A0A1H8HQS6</accession>
<organism evidence="8 9">
    <name type="scientific">Mucilaginibacter gossypiicola</name>
    <dbReference type="NCBI Taxonomy" id="551995"/>
    <lineage>
        <taxon>Bacteria</taxon>
        <taxon>Pseudomonadati</taxon>
        <taxon>Bacteroidota</taxon>
        <taxon>Sphingobacteriia</taxon>
        <taxon>Sphingobacteriales</taxon>
        <taxon>Sphingobacteriaceae</taxon>
        <taxon>Mucilaginibacter</taxon>
    </lineage>
</organism>
<dbReference type="InterPro" id="IPR031330">
    <property type="entry name" value="Gly_Hdrlase_35_cat"/>
</dbReference>
<name>A0A1H8HQS6_9SPHI</name>
<feature type="chain" id="PRO_5011474444" evidence="5">
    <location>
        <begin position="21"/>
        <end position="985"/>
    </location>
</feature>
<evidence type="ECO:0000256" key="4">
    <source>
        <dbReference type="RuleBase" id="RU003679"/>
    </source>
</evidence>
<dbReference type="Pfam" id="PF01301">
    <property type="entry name" value="Glyco_hydro_35"/>
    <property type="match status" value="1"/>
</dbReference>
<evidence type="ECO:0000256" key="1">
    <source>
        <dbReference type="ARBA" id="ARBA00009809"/>
    </source>
</evidence>
<feature type="domain" description="Beta-galactosidase galactose-binding" evidence="7">
    <location>
        <begin position="888"/>
        <end position="950"/>
    </location>
</feature>
<evidence type="ECO:0000256" key="3">
    <source>
        <dbReference type="ARBA" id="ARBA00023295"/>
    </source>
</evidence>
<keyword evidence="3" id="KW-0326">Glycosidase</keyword>
<dbReference type="RefSeq" id="WP_091210911.1">
    <property type="nucleotide sequence ID" value="NZ_FOCL01000003.1"/>
</dbReference>
<dbReference type="SUPFAM" id="SSF49785">
    <property type="entry name" value="Galactose-binding domain-like"/>
    <property type="match status" value="2"/>
</dbReference>
<proteinExistence type="inferred from homology"/>
<comment type="similarity">
    <text evidence="1 4">Belongs to the glycosyl hydrolase 35 family.</text>
</comment>
<evidence type="ECO:0000259" key="7">
    <source>
        <dbReference type="Pfam" id="PF21467"/>
    </source>
</evidence>
<evidence type="ECO:0000259" key="6">
    <source>
        <dbReference type="Pfam" id="PF01301"/>
    </source>
</evidence>
<evidence type="ECO:0000256" key="5">
    <source>
        <dbReference type="SAM" id="SignalP"/>
    </source>
</evidence>
<feature type="signal peptide" evidence="5">
    <location>
        <begin position="1"/>
        <end position="20"/>
    </location>
</feature>
<keyword evidence="5" id="KW-0732">Signal</keyword>
<dbReference type="STRING" id="551995.SAMN05192574_103600"/>
<dbReference type="Gene3D" id="3.20.20.80">
    <property type="entry name" value="Glycosidases"/>
    <property type="match status" value="1"/>
</dbReference>
<dbReference type="InterPro" id="IPR048913">
    <property type="entry name" value="BetaGal_gal-bd"/>
</dbReference>
<keyword evidence="2" id="KW-0378">Hydrolase</keyword>
<keyword evidence="9" id="KW-1185">Reference proteome</keyword>
<dbReference type="Pfam" id="PF21467">
    <property type="entry name" value="BetaGal_gal-bd"/>
    <property type="match status" value="1"/>
</dbReference>
<feature type="domain" description="Glycoside hydrolase 35 catalytic" evidence="6">
    <location>
        <begin position="47"/>
        <end position="332"/>
    </location>
</feature>